<sequence length="123" mass="13788">MISLRKATLMKIKNAEAKLGRKLKKRSHVVMNLKKAIRVTQLGDGFARFTFAPITISPNSFRSTTINGNAYNLISGAWTFSGNEQGFLLNNYSAAEDRWVFTAWNPTGFTRTVSYAVIAKRKP</sequence>
<evidence type="ECO:0000313" key="1">
    <source>
        <dbReference type="EMBL" id="URJ48721.1"/>
    </source>
</evidence>
<proteinExistence type="predicted"/>
<gene>
    <name evidence="1" type="ORF">MF626_002995</name>
</gene>
<dbReference type="AlphaFoldDB" id="A0AAE9IC15"/>
<reference evidence="1" key="1">
    <citation type="submission" date="2022-11" db="EMBL/GenBank/DDBJ databases">
        <authorList>
            <person name="Vasilchenko N.G."/>
            <person name="Prazdnova E.V."/>
            <person name="Gorovtsov A.V."/>
            <person name="Chistyakov V.A."/>
            <person name="Pak M.L."/>
        </authorList>
    </citation>
    <scope>NUCLEOTIDE SEQUENCE</scope>
    <source>
        <strain evidence="1">R 4.5</strain>
    </source>
</reference>
<protein>
    <submittedName>
        <fullName evidence="1">Uncharacterized protein</fullName>
    </submittedName>
</protein>
<organism evidence="1 2">
    <name type="scientific">Paenibacillus polymyxa</name>
    <name type="common">Bacillus polymyxa</name>
    <dbReference type="NCBI Taxonomy" id="1406"/>
    <lineage>
        <taxon>Bacteria</taxon>
        <taxon>Bacillati</taxon>
        <taxon>Bacillota</taxon>
        <taxon>Bacilli</taxon>
        <taxon>Bacillales</taxon>
        <taxon>Paenibacillaceae</taxon>
        <taxon>Paenibacillus</taxon>
    </lineage>
</organism>
<name>A0AAE9IC15_PAEPO</name>
<evidence type="ECO:0000313" key="2">
    <source>
        <dbReference type="Proteomes" id="UP001055784"/>
    </source>
</evidence>
<dbReference type="EMBL" id="CP097770">
    <property type="protein sequence ID" value="URJ48721.1"/>
    <property type="molecule type" value="Genomic_DNA"/>
</dbReference>
<accession>A0AAE9IC15</accession>
<dbReference type="Proteomes" id="UP001055784">
    <property type="component" value="Chromosome"/>
</dbReference>
<dbReference type="RefSeq" id="WP_231109497.1">
    <property type="nucleotide sequence ID" value="NZ_CP015423.1"/>
</dbReference>